<evidence type="ECO:0000256" key="8">
    <source>
        <dbReference type="ARBA" id="ARBA00023242"/>
    </source>
</evidence>
<keyword evidence="6" id="KW-0805">Transcription regulation</keyword>
<evidence type="ECO:0000256" key="3">
    <source>
        <dbReference type="ARBA" id="ARBA00022737"/>
    </source>
</evidence>
<comment type="subcellular location">
    <subcellularLocation>
        <location evidence="1">Nucleus</location>
    </subcellularLocation>
</comment>
<evidence type="ECO:0000256" key="10">
    <source>
        <dbReference type="SAM" id="MobiDB-lite"/>
    </source>
</evidence>
<keyword evidence="7" id="KW-0804">Transcription</keyword>
<keyword evidence="2" id="KW-0479">Metal-binding</keyword>
<feature type="region of interest" description="Disordered" evidence="10">
    <location>
        <begin position="123"/>
        <end position="142"/>
    </location>
</feature>
<proteinExistence type="predicted"/>
<keyword evidence="13" id="KW-1185">Reference proteome</keyword>
<evidence type="ECO:0000256" key="4">
    <source>
        <dbReference type="ARBA" id="ARBA00022771"/>
    </source>
</evidence>
<dbReference type="Pfam" id="PF12874">
    <property type="entry name" value="zf-met"/>
    <property type="match status" value="1"/>
</dbReference>
<dbReference type="PANTHER" id="PTHR47772">
    <property type="entry name" value="ZINC FINGER PROTEIN 200"/>
    <property type="match status" value="1"/>
</dbReference>
<keyword evidence="5" id="KW-0862">Zinc</keyword>
<dbReference type="Gene3D" id="3.30.160.60">
    <property type="entry name" value="Classic Zinc Finger"/>
    <property type="match status" value="1"/>
</dbReference>
<name>A0A9P0P1P2_ACAOB</name>
<dbReference type="InterPro" id="IPR036236">
    <property type="entry name" value="Znf_C2H2_sf"/>
</dbReference>
<accession>A0A9P0P1P2</accession>
<keyword evidence="3" id="KW-0677">Repeat</keyword>
<organism evidence="12 13">
    <name type="scientific">Acanthoscelides obtectus</name>
    <name type="common">Bean weevil</name>
    <name type="synonym">Bruchus obtectus</name>
    <dbReference type="NCBI Taxonomy" id="200917"/>
    <lineage>
        <taxon>Eukaryota</taxon>
        <taxon>Metazoa</taxon>
        <taxon>Ecdysozoa</taxon>
        <taxon>Arthropoda</taxon>
        <taxon>Hexapoda</taxon>
        <taxon>Insecta</taxon>
        <taxon>Pterygota</taxon>
        <taxon>Neoptera</taxon>
        <taxon>Endopterygota</taxon>
        <taxon>Coleoptera</taxon>
        <taxon>Polyphaga</taxon>
        <taxon>Cucujiformia</taxon>
        <taxon>Chrysomeloidea</taxon>
        <taxon>Chrysomelidae</taxon>
        <taxon>Bruchinae</taxon>
        <taxon>Bruchini</taxon>
        <taxon>Acanthoscelides</taxon>
    </lineage>
</organism>
<dbReference type="SUPFAM" id="SSF57667">
    <property type="entry name" value="beta-beta-alpha zinc fingers"/>
    <property type="match status" value="1"/>
</dbReference>
<dbReference type="GO" id="GO:0008270">
    <property type="term" value="F:zinc ion binding"/>
    <property type="evidence" value="ECO:0007669"/>
    <property type="project" value="UniProtKB-KW"/>
</dbReference>
<evidence type="ECO:0000256" key="5">
    <source>
        <dbReference type="ARBA" id="ARBA00022833"/>
    </source>
</evidence>
<reference evidence="12" key="1">
    <citation type="submission" date="2022-03" db="EMBL/GenBank/DDBJ databases">
        <authorList>
            <person name="Sayadi A."/>
        </authorList>
    </citation>
    <scope>NUCLEOTIDE SEQUENCE</scope>
</reference>
<dbReference type="OrthoDB" id="654211at2759"/>
<dbReference type="InterPro" id="IPR050636">
    <property type="entry name" value="C2H2-ZF_domain-containing"/>
</dbReference>
<dbReference type="Proteomes" id="UP001152888">
    <property type="component" value="Unassembled WGS sequence"/>
</dbReference>
<feature type="domain" description="C2H2-type" evidence="11">
    <location>
        <begin position="227"/>
        <end position="250"/>
    </location>
</feature>
<protein>
    <recommendedName>
        <fullName evidence="11">C2H2-type domain-containing protein</fullName>
    </recommendedName>
</protein>
<evidence type="ECO:0000259" key="11">
    <source>
        <dbReference type="PROSITE" id="PS50157"/>
    </source>
</evidence>
<dbReference type="PROSITE" id="PS00028">
    <property type="entry name" value="ZINC_FINGER_C2H2_1"/>
    <property type="match status" value="3"/>
</dbReference>
<dbReference type="AlphaFoldDB" id="A0A9P0P1P2"/>
<keyword evidence="8" id="KW-0539">Nucleus</keyword>
<evidence type="ECO:0000256" key="7">
    <source>
        <dbReference type="ARBA" id="ARBA00023163"/>
    </source>
</evidence>
<evidence type="ECO:0000313" key="13">
    <source>
        <dbReference type="Proteomes" id="UP001152888"/>
    </source>
</evidence>
<dbReference type="PROSITE" id="PS50157">
    <property type="entry name" value="ZINC_FINGER_C2H2_2"/>
    <property type="match status" value="2"/>
</dbReference>
<dbReference type="EMBL" id="CAKOFQ010006745">
    <property type="protein sequence ID" value="CAH1967514.1"/>
    <property type="molecule type" value="Genomic_DNA"/>
</dbReference>
<keyword evidence="4 9" id="KW-0863">Zinc-finger</keyword>
<comment type="caution">
    <text evidence="12">The sequence shown here is derived from an EMBL/GenBank/DDBJ whole genome shotgun (WGS) entry which is preliminary data.</text>
</comment>
<gene>
    <name evidence="12" type="ORF">ACAOBT_LOCUS7439</name>
</gene>
<dbReference type="SMART" id="SM00355">
    <property type="entry name" value="ZnF_C2H2"/>
    <property type="match status" value="4"/>
</dbReference>
<evidence type="ECO:0000256" key="1">
    <source>
        <dbReference type="ARBA" id="ARBA00004123"/>
    </source>
</evidence>
<dbReference type="InterPro" id="IPR013087">
    <property type="entry name" value="Znf_C2H2_type"/>
</dbReference>
<dbReference type="PANTHER" id="PTHR47772:SF13">
    <property type="entry name" value="GASTRULA ZINC FINGER PROTEIN XLCGF49.1-LIKE-RELATED"/>
    <property type="match status" value="1"/>
</dbReference>
<sequence>MFKNTRKYIARCTICLQKQSLNLLMKHYKKCHSKVNIARQLIKNSIVQSVPKMFSRKKWAKTKIPTNSEKLEIRDNATKTLYLNDSVQLLCGKNNIIIGDGRNAFDLELTFNDSAGEWKETVKTEEATEEADTSKGYHSYSPSASSEDSHFSLKVQKKRIKRKKASMKKLGYYCINITQLDKQTSLDERTGEFVSRSKTLQRSDLKILTSDTESCSDTGTPTDTKQYFCRNCGSGYKTENELVIHMQIHTAFCHLCKVTFLSEFAFKDHMRSHIFKIYMCHVCHHEFLNAEMLHRHFETHVEDRILDSVLDMENEYDHLNLNFLSGDYDGSIQTILSYLTDSFGYTQCTEHWQNIRCAFHSSFHY</sequence>
<evidence type="ECO:0000256" key="6">
    <source>
        <dbReference type="ARBA" id="ARBA00023015"/>
    </source>
</evidence>
<feature type="domain" description="C2H2-type" evidence="11">
    <location>
        <begin position="278"/>
        <end position="305"/>
    </location>
</feature>
<evidence type="ECO:0000256" key="9">
    <source>
        <dbReference type="PROSITE-ProRule" id="PRU00042"/>
    </source>
</evidence>
<evidence type="ECO:0000313" key="12">
    <source>
        <dbReference type="EMBL" id="CAH1967514.1"/>
    </source>
</evidence>
<evidence type="ECO:0000256" key="2">
    <source>
        <dbReference type="ARBA" id="ARBA00022723"/>
    </source>
</evidence>
<dbReference type="GO" id="GO:0005634">
    <property type="term" value="C:nucleus"/>
    <property type="evidence" value="ECO:0007669"/>
    <property type="project" value="UniProtKB-SubCell"/>
</dbReference>